<dbReference type="AlphaFoldDB" id="A0A8J7YWB5"/>
<accession>A0A8J7YWB5</accession>
<evidence type="ECO:0000313" key="2">
    <source>
        <dbReference type="Proteomes" id="UP000750197"/>
    </source>
</evidence>
<protein>
    <submittedName>
        <fullName evidence="1">Uncharacterized protein</fullName>
    </submittedName>
</protein>
<gene>
    <name evidence="1" type="ORF">KIY12_04890</name>
</gene>
<organism evidence="1 2">
    <name type="scientific">Candidatus Sysuiplasma superficiale</name>
    <dbReference type="NCBI Taxonomy" id="2823368"/>
    <lineage>
        <taxon>Archaea</taxon>
        <taxon>Methanobacteriati</taxon>
        <taxon>Thermoplasmatota</taxon>
        <taxon>Thermoplasmata</taxon>
        <taxon>Candidatus Sysuiplasmatales</taxon>
        <taxon>Candidatus Sysuiplasmataceae</taxon>
        <taxon>Candidatus Sysuiplasma</taxon>
    </lineage>
</organism>
<proteinExistence type="predicted"/>
<evidence type="ECO:0000313" key="1">
    <source>
        <dbReference type="EMBL" id="MBX8644044.1"/>
    </source>
</evidence>
<comment type="caution">
    <text evidence="1">The sequence shown here is derived from an EMBL/GenBank/DDBJ whole genome shotgun (WGS) entry which is preliminary data.</text>
</comment>
<dbReference type="EMBL" id="JAHEAC010000034">
    <property type="protein sequence ID" value="MBX8644044.1"/>
    <property type="molecule type" value="Genomic_DNA"/>
</dbReference>
<reference evidence="1" key="1">
    <citation type="submission" date="2021-05" db="EMBL/GenBank/DDBJ databases">
        <title>Genomic insights into ecological role and evolution of a novel Thermoplasmata order Candidatus Sysuiplasmatales.</title>
        <authorList>
            <person name="Yuan Y."/>
        </authorList>
    </citation>
    <scope>NUCLEOTIDE SEQUENCE</scope>
    <source>
        <strain evidence="1">TUT19-bin139</strain>
    </source>
</reference>
<name>A0A8J7YWB5_9ARCH</name>
<dbReference type="Proteomes" id="UP000750197">
    <property type="component" value="Unassembled WGS sequence"/>
</dbReference>
<sequence>MMASLMTARVIDLSDEKRTGMPESTKCAVNHGRIVRSDKDTITFEDGVVVRKGTMEVLFDPRSK</sequence>